<keyword evidence="3" id="KW-1185">Reference proteome</keyword>
<feature type="transmembrane region" description="Helical" evidence="1">
    <location>
        <begin position="84"/>
        <end position="102"/>
    </location>
</feature>
<protein>
    <submittedName>
        <fullName evidence="2">Uncharacterized protein</fullName>
    </submittedName>
</protein>
<proteinExistence type="predicted"/>
<evidence type="ECO:0000313" key="2">
    <source>
        <dbReference type="EMBL" id="SDO96885.1"/>
    </source>
</evidence>
<dbReference type="AlphaFoldDB" id="A0A1H0NWT0"/>
<evidence type="ECO:0000256" key="1">
    <source>
        <dbReference type="SAM" id="Phobius"/>
    </source>
</evidence>
<dbReference type="Proteomes" id="UP000199317">
    <property type="component" value="Unassembled WGS sequence"/>
</dbReference>
<accession>A0A1H0NWT0</accession>
<dbReference type="RefSeq" id="WP_092832894.1">
    <property type="nucleotide sequence ID" value="NZ_CP028290.1"/>
</dbReference>
<evidence type="ECO:0000313" key="3">
    <source>
        <dbReference type="Proteomes" id="UP000199317"/>
    </source>
</evidence>
<keyword evidence="1" id="KW-1133">Transmembrane helix</keyword>
<sequence>MDHLLQGMFGERSLAKVTGIFGDKPPAEALVGRLLRLPDMRPGQIRLLGPQDARASRRDLFGRRPEPGQSGQSGIFRTLIRSHLGAGLAGAVAGLLLYEWLMRSGQPMVAASPLTAFIAIVGVSTVLGLLFGGLASLLRPDHVRLISQVRSALRAGHWAVVVHPVDSYQAQLARDLLEGSSPGKIVSPL</sequence>
<feature type="transmembrane region" description="Helical" evidence="1">
    <location>
        <begin position="114"/>
        <end position="138"/>
    </location>
</feature>
<dbReference type="EMBL" id="FNJL01000005">
    <property type="protein sequence ID" value="SDO96885.1"/>
    <property type="molecule type" value="Genomic_DNA"/>
</dbReference>
<name>A0A1H0NWT0_9BURK</name>
<reference evidence="3" key="1">
    <citation type="submission" date="2016-10" db="EMBL/GenBank/DDBJ databases">
        <authorList>
            <person name="Varghese N."/>
            <person name="Submissions S."/>
        </authorList>
    </citation>
    <scope>NUCLEOTIDE SEQUENCE [LARGE SCALE GENOMIC DNA]</scope>
    <source>
        <strain evidence="3">DSM 17101</strain>
    </source>
</reference>
<dbReference type="OrthoDB" id="8562850at2"/>
<keyword evidence="1" id="KW-0472">Membrane</keyword>
<keyword evidence="1" id="KW-0812">Transmembrane</keyword>
<gene>
    <name evidence="2" type="ORF">SAMN04489708_105179</name>
</gene>
<organism evidence="2 3">
    <name type="scientific">Paracidovorax cattleyae</name>
    <dbReference type="NCBI Taxonomy" id="80868"/>
    <lineage>
        <taxon>Bacteria</taxon>
        <taxon>Pseudomonadati</taxon>
        <taxon>Pseudomonadota</taxon>
        <taxon>Betaproteobacteria</taxon>
        <taxon>Burkholderiales</taxon>
        <taxon>Comamonadaceae</taxon>
        <taxon>Paracidovorax</taxon>
    </lineage>
</organism>